<evidence type="ECO:0000313" key="3">
    <source>
        <dbReference type="Proteomes" id="UP000092713"/>
    </source>
</evidence>
<dbReference type="RefSeq" id="WP_065306439.1">
    <property type="nucleotide sequence ID" value="NZ_LOCQ01000041.1"/>
</dbReference>
<protein>
    <submittedName>
        <fullName evidence="2">Uncharacterized protein</fullName>
    </submittedName>
</protein>
<organism evidence="2 3">
    <name type="scientific">Janthinobacterium psychrotolerans</name>
    <dbReference type="NCBI Taxonomy" id="1747903"/>
    <lineage>
        <taxon>Bacteria</taxon>
        <taxon>Pseudomonadati</taxon>
        <taxon>Pseudomonadota</taxon>
        <taxon>Betaproteobacteria</taxon>
        <taxon>Burkholderiales</taxon>
        <taxon>Oxalobacteraceae</taxon>
        <taxon>Janthinobacterium</taxon>
    </lineage>
</organism>
<dbReference type="EMBL" id="LOCQ01000041">
    <property type="protein sequence ID" value="OBV41025.1"/>
    <property type="molecule type" value="Genomic_DNA"/>
</dbReference>
<keyword evidence="3" id="KW-1185">Reference proteome</keyword>
<evidence type="ECO:0000313" key="2">
    <source>
        <dbReference type="EMBL" id="OBV41025.1"/>
    </source>
</evidence>
<dbReference type="STRING" id="1747903.ASR47_102276"/>
<sequence>MRDKKDNATIDLPGFGPPPAPDAPATTEAAPEPQRRPRVRKAALKQVQLELLEPTDASGLPVWNRDEGLDLTGLPIWAPDH</sequence>
<dbReference type="AlphaFoldDB" id="A0A1A7C8C6"/>
<dbReference type="OrthoDB" id="8778843at2"/>
<accession>A0A1A7C8C6</accession>
<proteinExistence type="predicted"/>
<name>A0A1A7C8C6_9BURK</name>
<dbReference type="Proteomes" id="UP000092713">
    <property type="component" value="Unassembled WGS sequence"/>
</dbReference>
<feature type="compositionally biased region" description="Low complexity" evidence="1">
    <location>
        <begin position="23"/>
        <end position="32"/>
    </location>
</feature>
<dbReference type="PATRIC" id="fig|1747903.4.peg.4688"/>
<feature type="region of interest" description="Disordered" evidence="1">
    <location>
        <begin position="1"/>
        <end position="39"/>
    </location>
</feature>
<gene>
    <name evidence="2" type="ORF">ASR47_102276</name>
</gene>
<comment type="caution">
    <text evidence="2">The sequence shown here is derived from an EMBL/GenBank/DDBJ whole genome shotgun (WGS) entry which is preliminary data.</text>
</comment>
<evidence type="ECO:0000256" key="1">
    <source>
        <dbReference type="SAM" id="MobiDB-lite"/>
    </source>
</evidence>
<reference evidence="2 3" key="1">
    <citation type="submission" date="2016-04" db="EMBL/GenBank/DDBJ databases">
        <title>Draft genome sequence of Janthinobacterium psychrotolerans sp. nov., isolated from freshwater sediments in Denmark.</title>
        <authorList>
            <person name="Gong X."/>
            <person name="Skrivergaard S."/>
            <person name="Korsgaard B.S."/>
            <person name="Schreiber L."/>
            <person name="Marshall I.P."/>
            <person name="Finster K."/>
            <person name="Schramm A."/>
        </authorList>
    </citation>
    <scope>NUCLEOTIDE SEQUENCE [LARGE SCALE GENOMIC DNA]</scope>
    <source>
        <strain evidence="2 3">S3-2</strain>
    </source>
</reference>